<evidence type="ECO:0000313" key="3">
    <source>
        <dbReference type="Proteomes" id="UP000034181"/>
    </source>
</evidence>
<reference evidence="2 3" key="1">
    <citation type="journal article" date="2015" name="Nature">
        <title>rRNA introns, odd ribosomes, and small enigmatic genomes across a large radiation of phyla.</title>
        <authorList>
            <person name="Brown C.T."/>
            <person name="Hug L.A."/>
            <person name="Thomas B.C."/>
            <person name="Sharon I."/>
            <person name="Castelle C.J."/>
            <person name="Singh A."/>
            <person name="Wilkins M.J."/>
            <person name="Williams K.H."/>
            <person name="Banfield J.F."/>
        </authorList>
    </citation>
    <scope>NUCLEOTIDE SEQUENCE [LARGE SCALE GENOMIC DNA]</scope>
</reference>
<gene>
    <name evidence="2" type="ORF">US96_C0015G0003</name>
</gene>
<sequence length="175" mass="19906">MKSSNINLITKDNFLESRNEKVKRIKYISYFLLVIIAFVSIVIFLVNYRFSFGSLVSEQNNLLEELSVFSESAAKIHVLNSRIDNTAKIINTRNKHNETILVVTQNLPSNVDIEEFELDEFEIAIAISSNSLEGINEYLNSLFVLADDKGFTSVTLDELSIKGNRYYVKISAVKI</sequence>
<protein>
    <recommendedName>
        <fullName evidence="4">Fimbrial assembly family protein</fullName>
    </recommendedName>
</protein>
<keyword evidence="1" id="KW-0472">Membrane</keyword>
<keyword evidence="1" id="KW-0812">Transmembrane</keyword>
<accession>A0A0G0K8R1</accession>
<comment type="caution">
    <text evidence="2">The sequence shown here is derived from an EMBL/GenBank/DDBJ whole genome shotgun (WGS) entry which is preliminary data.</text>
</comment>
<dbReference type="Proteomes" id="UP000034181">
    <property type="component" value="Unassembled WGS sequence"/>
</dbReference>
<feature type="transmembrane region" description="Helical" evidence="1">
    <location>
        <begin position="27"/>
        <end position="50"/>
    </location>
</feature>
<dbReference type="AlphaFoldDB" id="A0A0G0K8R1"/>
<evidence type="ECO:0000313" key="2">
    <source>
        <dbReference type="EMBL" id="KKQ75202.1"/>
    </source>
</evidence>
<organism evidence="2 3">
    <name type="scientific">Candidatus Woesebacteria bacterium GW2011_GWB1_38_5b</name>
    <dbReference type="NCBI Taxonomy" id="1618569"/>
    <lineage>
        <taxon>Bacteria</taxon>
        <taxon>Candidatus Woeseibacteriota</taxon>
    </lineage>
</organism>
<dbReference type="EMBL" id="LBUZ01000015">
    <property type="protein sequence ID" value="KKQ75202.1"/>
    <property type="molecule type" value="Genomic_DNA"/>
</dbReference>
<evidence type="ECO:0000256" key="1">
    <source>
        <dbReference type="SAM" id="Phobius"/>
    </source>
</evidence>
<name>A0A0G0K8R1_9BACT</name>
<evidence type="ECO:0008006" key="4">
    <source>
        <dbReference type="Google" id="ProtNLM"/>
    </source>
</evidence>
<keyword evidence="1" id="KW-1133">Transmembrane helix</keyword>
<proteinExistence type="predicted"/>